<reference evidence="9 10" key="1">
    <citation type="submission" date="2022-07" db="EMBL/GenBank/DDBJ databases">
        <title>Fecal culturing of patients with breast cancer.</title>
        <authorList>
            <person name="Teng N.M.Y."/>
            <person name="Kiu R."/>
            <person name="Evans R."/>
            <person name="Baker D.J."/>
            <person name="Zenner C."/>
            <person name="Robinson S.D."/>
            <person name="Hall L.J."/>
        </authorList>
    </citation>
    <scope>NUCLEOTIDE SEQUENCE [LARGE SCALE GENOMIC DNA]</scope>
    <source>
        <strain evidence="9 10">LH1063</strain>
    </source>
</reference>
<keyword evidence="7" id="KW-0812">Transmembrane</keyword>
<keyword evidence="4" id="KW-0378">Hydrolase</keyword>
<sequence>MKDFFKSMFACILGVFVSGFLIIFIGISLLIGAISFTSTPTYTDRPNTVLYLKLEGTLQERTKEDPLAFFDENTYITPGLDDILKAIKIAQVNPNISGIYIEANGFSGGYASIDEIRQALKRFKTSGKFIIAYGDNYTQPEYYLAAAADSIFLNPVGMLDFKGLASERIFFKNTLDKVGVKIQVFKVGTFKSAVEPYISTQMSDANKQQTNIYLRSIWSHVVKGISADRKLAVYTLNNYADSLILMQDGKQLLQEGLIDGLSYRTDIEQKLADLAGVNSIDDLNIATVPDIVTLKKYENNSKNKIAVLYATGEIDGINSTEEGIDSQKLVSEMKKIQDDASIVGVVLRVNSPGGSAFGSEQLWAAVNRLRKVKPVAVSMGDYAASGGYYISCDADRIFADPATLTGSIGIFGLVPDASELLTDKLGLTFDGVQTNRYGNFPVINRPMNNIEKKRMQEYVERGYNLFIKRCAEGRKKQETAIRNIAEGRVWAGADALHIGLVDQLGSLSDAVKWIAKKASVTDYKRVDFPAKKNIYEEFIKQLTTTVSTRVTRSVLGENYRYYMALKKIQHIDPIQTRCEDITIE</sequence>
<feature type="transmembrane region" description="Helical" evidence="7">
    <location>
        <begin position="12"/>
        <end position="36"/>
    </location>
</feature>
<dbReference type="InterPro" id="IPR004634">
    <property type="entry name" value="Pept_S49_pIV"/>
</dbReference>
<dbReference type="InterPro" id="IPR004635">
    <property type="entry name" value="Pept_S49_SppA"/>
</dbReference>
<dbReference type="InterPro" id="IPR029045">
    <property type="entry name" value="ClpP/crotonase-like_dom_sf"/>
</dbReference>
<dbReference type="InterPro" id="IPR047272">
    <property type="entry name" value="S49_SppA_C"/>
</dbReference>
<evidence type="ECO:0000313" key="10">
    <source>
        <dbReference type="Proteomes" id="UP001205603"/>
    </source>
</evidence>
<dbReference type="InterPro" id="IPR002142">
    <property type="entry name" value="Peptidase_S49"/>
</dbReference>
<feature type="domain" description="Peptidase S49" evidence="8">
    <location>
        <begin position="123"/>
        <end position="277"/>
    </location>
</feature>
<accession>A0ABT1MHY3</accession>
<keyword evidence="6 7" id="KW-0472">Membrane</keyword>
<protein>
    <submittedName>
        <fullName evidence="9">Signal peptide peptidase SppA</fullName>
    </submittedName>
</protein>
<evidence type="ECO:0000256" key="5">
    <source>
        <dbReference type="ARBA" id="ARBA00022825"/>
    </source>
</evidence>
<comment type="caution">
    <text evidence="9">The sequence shown here is derived from an EMBL/GenBank/DDBJ whole genome shotgun (WGS) entry which is preliminary data.</text>
</comment>
<comment type="similarity">
    <text evidence="2">Belongs to the peptidase S49 family.</text>
</comment>
<evidence type="ECO:0000256" key="1">
    <source>
        <dbReference type="ARBA" id="ARBA00004370"/>
    </source>
</evidence>
<dbReference type="PANTHER" id="PTHR33209:SF1">
    <property type="entry name" value="PEPTIDASE S49 DOMAIN-CONTAINING PROTEIN"/>
    <property type="match status" value="1"/>
</dbReference>
<dbReference type="EMBL" id="JANDHW010000008">
    <property type="protein sequence ID" value="MCP9612243.1"/>
    <property type="molecule type" value="Genomic_DNA"/>
</dbReference>
<dbReference type="Pfam" id="PF01343">
    <property type="entry name" value="Peptidase_S49"/>
    <property type="match status" value="2"/>
</dbReference>
<gene>
    <name evidence="9" type="primary">sppA</name>
    <name evidence="9" type="ORF">NMU02_09075</name>
</gene>
<feature type="domain" description="Peptidase S49" evidence="8">
    <location>
        <begin position="369"/>
        <end position="520"/>
    </location>
</feature>
<dbReference type="CDD" id="cd07018">
    <property type="entry name" value="S49_SppA_67K_type"/>
    <property type="match status" value="1"/>
</dbReference>
<evidence type="ECO:0000256" key="3">
    <source>
        <dbReference type="ARBA" id="ARBA00022670"/>
    </source>
</evidence>
<dbReference type="PIRSF" id="PIRSF001217">
    <property type="entry name" value="Protease_4_SppA"/>
    <property type="match status" value="1"/>
</dbReference>
<name>A0ABT1MHY3_9BACT</name>
<dbReference type="SUPFAM" id="SSF52096">
    <property type="entry name" value="ClpP/crotonase"/>
    <property type="match status" value="2"/>
</dbReference>
<evidence type="ECO:0000256" key="7">
    <source>
        <dbReference type="SAM" id="Phobius"/>
    </source>
</evidence>
<dbReference type="NCBIfam" id="TIGR00705">
    <property type="entry name" value="SppA_67K"/>
    <property type="match status" value="1"/>
</dbReference>
<keyword evidence="10" id="KW-1185">Reference proteome</keyword>
<dbReference type="Gene3D" id="6.20.330.10">
    <property type="match status" value="1"/>
</dbReference>
<evidence type="ECO:0000256" key="4">
    <source>
        <dbReference type="ARBA" id="ARBA00022801"/>
    </source>
</evidence>
<proteinExistence type="inferred from homology"/>
<dbReference type="CDD" id="cd07023">
    <property type="entry name" value="S49_Sppa_N_C"/>
    <property type="match status" value="1"/>
</dbReference>
<dbReference type="Proteomes" id="UP001205603">
    <property type="component" value="Unassembled WGS sequence"/>
</dbReference>
<evidence type="ECO:0000259" key="8">
    <source>
        <dbReference type="Pfam" id="PF01343"/>
    </source>
</evidence>
<keyword evidence="7" id="KW-1133">Transmembrane helix</keyword>
<comment type="subcellular location">
    <subcellularLocation>
        <location evidence="1">Membrane</location>
    </subcellularLocation>
</comment>
<keyword evidence="5" id="KW-0720">Serine protease</keyword>
<organism evidence="9 10">
    <name type="scientific">Coprobacter tertius</name>
    <dbReference type="NCBI Taxonomy" id="2944915"/>
    <lineage>
        <taxon>Bacteria</taxon>
        <taxon>Pseudomonadati</taxon>
        <taxon>Bacteroidota</taxon>
        <taxon>Bacteroidia</taxon>
        <taxon>Bacteroidales</taxon>
        <taxon>Barnesiellaceae</taxon>
        <taxon>Coprobacter</taxon>
    </lineage>
</organism>
<dbReference type="Gene3D" id="3.90.226.10">
    <property type="entry name" value="2-enoyl-CoA Hydratase, Chain A, domain 1"/>
    <property type="match status" value="2"/>
</dbReference>
<evidence type="ECO:0000256" key="2">
    <source>
        <dbReference type="ARBA" id="ARBA00008683"/>
    </source>
</evidence>
<keyword evidence="3" id="KW-0645">Protease</keyword>
<dbReference type="RefSeq" id="WP_255027523.1">
    <property type="nucleotide sequence ID" value="NZ_JANDHW010000008.1"/>
</dbReference>
<dbReference type="PANTHER" id="PTHR33209">
    <property type="entry name" value="PROTEASE 4"/>
    <property type="match status" value="1"/>
</dbReference>
<dbReference type="NCBIfam" id="TIGR00706">
    <property type="entry name" value="SppA_dom"/>
    <property type="match status" value="1"/>
</dbReference>
<evidence type="ECO:0000313" key="9">
    <source>
        <dbReference type="EMBL" id="MCP9612243.1"/>
    </source>
</evidence>
<dbReference type="InterPro" id="IPR047217">
    <property type="entry name" value="S49_SppA_67K_type_N"/>
</dbReference>
<evidence type="ECO:0000256" key="6">
    <source>
        <dbReference type="ARBA" id="ARBA00023136"/>
    </source>
</evidence>